<evidence type="ECO:0000256" key="1">
    <source>
        <dbReference type="SAM" id="MobiDB-lite"/>
    </source>
</evidence>
<dbReference type="EMBL" id="RQTK01000176">
    <property type="protein sequence ID" value="RUS85258.1"/>
    <property type="molecule type" value="Genomic_DNA"/>
</dbReference>
<keyword evidence="3" id="KW-1185">Reference proteome</keyword>
<evidence type="ECO:0000313" key="3">
    <source>
        <dbReference type="Proteomes" id="UP000271974"/>
    </source>
</evidence>
<gene>
    <name evidence="2" type="ORF">EGW08_006959</name>
</gene>
<protein>
    <submittedName>
        <fullName evidence="2">Uncharacterized protein</fullName>
    </submittedName>
</protein>
<organism evidence="2 3">
    <name type="scientific">Elysia chlorotica</name>
    <name type="common">Eastern emerald elysia</name>
    <name type="synonym">Sea slug</name>
    <dbReference type="NCBI Taxonomy" id="188477"/>
    <lineage>
        <taxon>Eukaryota</taxon>
        <taxon>Metazoa</taxon>
        <taxon>Spiralia</taxon>
        <taxon>Lophotrochozoa</taxon>
        <taxon>Mollusca</taxon>
        <taxon>Gastropoda</taxon>
        <taxon>Heterobranchia</taxon>
        <taxon>Euthyneura</taxon>
        <taxon>Panpulmonata</taxon>
        <taxon>Sacoglossa</taxon>
        <taxon>Placobranchoidea</taxon>
        <taxon>Plakobranchidae</taxon>
        <taxon>Elysia</taxon>
    </lineage>
</organism>
<reference evidence="2 3" key="1">
    <citation type="submission" date="2019-01" db="EMBL/GenBank/DDBJ databases">
        <title>A draft genome assembly of the solar-powered sea slug Elysia chlorotica.</title>
        <authorList>
            <person name="Cai H."/>
            <person name="Li Q."/>
            <person name="Fang X."/>
            <person name="Li J."/>
            <person name="Curtis N.E."/>
            <person name="Altenburger A."/>
            <person name="Shibata T."/>
            <person name="Feng M."/>
            <person name="Maeda T."/>
            <person name="Schwartz J.A."/>
            <person name="Shigenobu S."/>
            <person name="Lundholm N."/>
            <person name="Nishiyama T."/>
            <person name="Yang H."/>
            <person name="Hasebe M."/>
            <person name="Li S."/>
            <person name="Pierce S.K."/>
            <person name="Wang J."/>
        </authorList>
    </citation>
    <scope>NUCLEOTIDE SEQUENCE [LARGE SCALE GENOMIC DNA]</scope>
    <source>
        <strain evidence="2">EC2010</strain>
        <tissue evidence="2">Whole organism of an adult</tissue>
    </source>
</reference>
<name>A0A3S1BCR4_ELYCH</name>
<feature type="region of interest" description="Disordered" evidence="1">
    <location>
        <begin position="36"/>
        <end position="71"/>
    </location>
</feature>
<feature type="compositionally biased region" description="Low complexity" evidence="1">
    <location>
        <begin position="51"/>
        <end position="64"/>
    </location>
</feature>
<sequence>MLSTINSIVAIKKLLPVIERDRDVQGGLTTGERQLREASWTTEDSANCKASLGGSSSSTSSGTSINTRVRATATTSTITESATALHHRPPVATRKVKTLKTMKTACVRELGAEMCTPEDKKKPARLQNLPTRRKLVETKTPQRQNTHNRAICNESKSCVKHHNSCIAVGDAATRFWVPQSKAAVNSTRTPVSSRPLRGFPSLQPESSPATALDLQNLKAALHELKSIVLKGQAGLSEELASTQAQVSRLQELCAVTYVSVDDGTRDLALKADQLASWVQLERKLDVGQIRAMMEEVLAAAPRSVSVSD</sequence>
<dbReference type="AlphaFoldDB" id="A0A3S1BCR4"/>
<evidence type="ECO:0000313" key="2">
    <source>
        <dbReference type="EMBL" id="RUS85258.1"/>
    </source>
</evidence>
<accession>A0A3S1BCR4</accession>
<comment type="caution">
    <text evidence="2">The sequence shown here is derived from an EMBL/GenBank/DDBJ whole genome shotgun (WGS) entry which is preliminary data.</text>
</comment>
<proteinExistence type="predicted"/>
<dbReference type="Proteomes" id="UP000271974">
    <property type="component" value="Unassembled WGS sequence"/>
</dbReference>